<protein>
    <submittedName>
        <fullName evidence="1">Uncharacterized protein</fullName>
    </submittedName>
</protein>
<comment type="caution">
    <text evidence="1">The sequence shown here is derived from an EMBL/GenBank/DDBJ whole genome shotgun (WGS) entry which is preliminary data.</text>
</comment>
<dbReference type="EMBL" id="LKAM01000003">
    <property type="protein sequence ID" value="KUM49156.1"/>
    <property type="molecule type" value="Genomic_DNA"/>
</dbReference>
<dbReference type="AlphaFoldDB" id="A0A101M175"/>
<organism evidence="1">
    <name type="scientific">Picea glauca</name>
    <name type="common">White spruce</name>
    <name type="synonym">Pinus glauca</name>
    <dbReference type="NCBI Taxonomy" id="3330"/>
    <lineage>
        <taxon>Eukaryota</taxon>
        <taxon>Viridiplantae</taxon>
        <taxon>Streptophyta</taxon>
        <taxon>Embryophyta</taxon>
        <taxon>Tracheophyta</taxon>
        <taxon>Spermatophyta</taxon>
        <taxon>Pinopsida</taxon>
        <taxon>Pinidae</taxon>
        <taxon>Conifers I</taxon>
        <taxon>Pinales</taxon>
        <taxon>Pinaceae</taxon>
        <taxon>Picea</taxon>
    </lineage>
</organism>
<name>A0A101M175_PICGL</name>
<sequence>MLKPLLLDLLLELRLALLLLTLVLCLCLLPFPPSPLLKPPTLFVEPCLTCHTTFLSLPTFVPFYWTLCLTPLRIA</sequence>
<proteinExistence type="predicted"/>
<keyword evidence="1" id="KW-0496">Mitochondrion</keyword>
<evidence type="ECO:0000313" key="1">
    <source>
        <dbReference type="EMBL" id="KUM49156.1"/>
    </source>
</evidence>
<geneLocation type="mitochondrion" evidence="1"/>
<gene>
    <name evidence="1" type="ORF">ABT39_MTgene3705</name>
</gene>
<accession>A0A101M175</accession>
<reference evidence="1" key="1">
    <citation type="journal article" date="2015" name="Genome Biol. Evol.">
        <title>Organellar Genomes of White Spruce (Picea glauca): Assembly and Annotation.</title>
        <authorList>
            <person name="Jackman S.D."/>
            <person name="Warren R.L."/>
            <person name="Gibb E.A."/>
            <person name="Vandervalk B.P."/>
            <person name="Mohamadi H."/>
            <person name="Chu J."/>
            <person name="Raymond A."/>
            <person name="Pleasance S."/>
            <person name="Coope R."/>
            <person name="Wildung M.R."/>
            <person name="Ritland C.E."/>
            <person name="Bousquet J."/>
            <person name="Jones S.J."/>
            <person name="Bohlmann J."/>
            <person name="Birol I."/>
        </authorList>
    </citation>
    <scope>NUCLEOTIDE SEQUENCE [LARGE SCALE GENOMIC DNA]</scope>
    <source>
        <tissue evidence="1">Flushing bud</tissue>
    </source>
</reference>